<keyword evidence="1" id="KW-0812">Transmembrane</keyword>
<gene>
    <name evidence="2" type="ORF">SLS55_006857</name>
</gene>
<comment type="caution">
    <text evidence="2">The sequence shown here is derived from an EMBL/GenBank/DDBJ whole genome shotgun (WGS) entry which is preliminary data.</text>
</comment>
<dbReference type="GeneID" id="92010942"/>
<feature type="transmembrane region" description="Helical" evidence="1">
    <location>
        <begin position="527"/>
        <end position="547"/>
    </location>
</feature>
<name>A0ABR3CDX9_9PEZI</name>
<evidence type="ECO:0000313" key="3">
    <source>
        <dbReference type="Proteomes" id="UP001430584"/>
    </source>
</evidence>
<accession>A0ABR3CDX9</accession>
<dbReference type="InterPro" id="IPR021840">
    <property type="entry name" value="DUF3433"/>
</dbReference>
<dbReference type="RefSeq" id="XP_066630723.1">
    <property type="nucleotide sequence ID" value="XM_066778286.1"/>
</dbReference>
<sequence>MDPSSPFLPEAIPAFVNTNTDIDEHPSDTVDLGVHQENDLSNATSDIADDGNTHDARDAEFATSTTLQGSHNMETNMSHAPERIEPTLDPAPTIVLSTADISENDQGGNQQDEVASVLDYFSRRNNGIATVDEKYYYFWKYGPTFFFTVTATLWAQVDYQARQIMPWVAMTKSPTDAERSLLLNYITSSTPGSLFRSIRYGHLLVSLAITSSLLIRALIVTSATLLNLQYRPMARNVSIVTTDQFDFTTLPKLLEKSPYPDKRLIETPVDSVLTVYAINDIIVSYLRSSPFYFRWVWSGISSLKSNQFWGTLKLSKPGDELLVESDGLIRTSREAFAALAGQIIKQLSMVPRSTATEGILTSTAGRLCVGNLALRTMEALLALLLVASLILYLLCFHIPRGDFRSLLAYAAVLERSPDIMEILHDTGNLSLKTLQALLVMRKYSICPTTPGIHVATHDTHSSRKSSASITGYVDKQESWQPIAVMWKYRMTVIALSILAIATLEAVYRYSLAHSGLADVSLESYQKYAWSFVPTLTMVVFGLAFGFIDSGARTLHPFQRLNNGGVDSDVLQFDPLGTITVSATFHSLRKGHFSLATILLTSLLAPALTIASSGLYEHGTVSSTQQIPLKAQGSLYTTDDLVRKPSRSSSKASESIFEAIQFNNLSYPQWTYGEFVFPKISDEGLQNRSNQSLIARLPAVRAQMNCTNYYFNDINSKDAMEYRLHFYSGTFQVKVDPPSGCTTPGQGSLLMVSKNDIWPFSMVRTPTIYAAGSAYMQRYMKDPDSSEGNFNCSDGLMHLWYMVGRKSYTSPEATESSILTLIHCMPYLESVQVNVTLTLPSFQISGIPTPDPLSARTLTGLAVDFLMPYTSLQTYGDESTAVQYGSTKGNISLDSLFESVVFGYQGIPFEEIYGPQNVDKLIGALNSRFQELIALELHTDYRIPLNASTLSSPDLPPEVASMLTNIQGTIVDDNHMRLFQNAVSTRILEGVLAAMVVCAIIHFILAPNTKILPKDPGSIAAKMSLFADSRMLAQMPEATGEPGNGANGRERLRDAFKGQTFSLGWWGGGEGGGTRRFGIDVGKADDEA</sequence>
<feature type="transmembrane region" description="Helical" evidence="1">
    <location>
        <begin position="488"/>
        <end position="507"/>
    </location>
</feature>
<dbReference type="PANTHER" id="PTHR37544">
    <property type="entry name" value="SPRAY-RELATED"/>
    <property type="match status" value="1"/>
</dbReference>
<feature type="transmembrane region" description="Helical" evidence="1">
    <location>
        <begin position="379"/>
        <end position="398"/>
    </location>
</feature>
<proteinExistence type="predicted"/>
<keyword evidence="3" id="KW-1185">Reference proteome</keyword>
<reference evidence="2 3" key="1">
    <citation type="submission" date="2024-02" db="EMBL/GenBank/DDBJ databases">
        <title>De novo assembly and annotation of 12 fungi associated with fruit tree decline syndrome in Ontario, Canada.</title>
        <authorList>
            <person name="Sulman M."/>
            <person name="Ellouze W."/>
            <person name="Ilyukhin E."/>
        </authorList>
    </citation>
    <scope>NUCLEOTIDE SEQUENCE [LARGE SCALE GENOMIC DNA]</scope>
    <source>
        <strain evidence="2 3">FDS-637</strain>
    </source>
</reference>
<evidence type="ECO:0000313" key="2">
    <source>
        <dbReference type="EMBL" id="KAL0257694.1"/>
    </source>
</evidence>
<protein>
    <submittedName>
        <fullName evidence="2">Uncharacterized protein</fullName>
    </submittedName>
</protein>
<keyword evidence="1" id="KW-1133">Transmembrane helix</keyword>
<dbReference type="PANTHER" id="PTHR37544:SF1">
    <property type="entry name" value="PHOSPHORIBOSYLAMINOIMIDAZOLE-SUCCINOCARBOXAMIDE SYNTHASE"/>
    <property type="match status" value="1"/>
</dbReference>
<keyword evidence="1" id="KW-0472">Membrane</keyword>
<organism evidence="2 3">
    <name type="scientific">Diplodia seriata</name>
    <dbReference type="NCBI Taxonomy" id="420778"/>
    <lineage>
        <taxon>Eukaryota</taxon>
        <taxon>Fungi</taxon>
        <taxon>Dikarya</taxon>
        <taxon>Ascomycota</taxon>
        <taxon>Pezizomycotina</taxon>
        <taxon>Dothideomycetes</taxon>
        <taxon>Dothideomycetes incertae sedis</taxon>
        <taxon>Botryosphaeriales</taxon>
        <taxon>Botryosphaeriaceae</taxon>
        <taxon>Diplodia</taxon>
    </lineage>
</organism>
<dbReference type="Proteomes" id="UP001430584">
    <property type="component" value="Unassembled WGS sequence"/>
</dbReference>
<evidence type="ECO:0000256" key="1">
    <source>
        <dbReference type="SAM" id="Phobius"/>
    </source>
</evidence>
<feature type="transmembrane region" description="Helical" evidence="1">
    <location>
        <begin position="592"/>
        <end position="615"/>
    </location>
</feature>
<dbReference type="Pfam" id="PF11915">
    <property type="entry name" value="DUF3433"/>
    <property type="match status" value="2"/>
</dbReference>
<dbReference type="EMBL" id="JAJVCZ030000007">
    <property type="protein sequence ID" value="KAL0257694.1"/>
    <property type="molecule type" value="Genomic_DNA"/>
</dbReference>